<evidence type="ECO:0000313" key="3">
    <source>
        <dbReference type="EMBL" id="SHJ59218.1"/>
    </source>
</evidence>
<dbReference type="Pfam" id="PF13360">
    <property type="entry name" value="PQQ_2"/>
    <property type="match status" value="1"/>
</dbReference>
<dbReference type="EMBL" id="FQYP01000011">
    <property type="protein sequence ID" value="SHJ59218.1"/>
    <property type="molecule type" value="Genomic_DNA"/>
</dbReference>
<dbReference type="SUPFAM" id="SSF50998">
    <property type="entry name" value="Quinoprotein alcohol dehydrogenase-like"/>
    <property type="match status" value="1"/>
</dbReference>
<evidence type="ECO:0000256" key="1">
    <source>
        <dbReference type="SAM" id="SignalP"/>
    </source>
</evidence>
<dbReference type="AlphaFoldDB" id="A0A1M6KJT5"/>
<dbReference type="Proteomes" id="UP000184432">
    <property type="component" value="Unassembled WGS sequence"/>
</dbReference>
<reference evidence="4" key="1">
    <citation type="submission" date="2016-11" db="EMBL/GenBank/DDBJ databases">
        <authorList>
            <person name="Varghese N."/>
            <person name="Submissions S."/>
        </authorList>
    </citation>
    <scope>NUCLEOTIDE SEQUENCE [LARGE SCALE GENOMIC DNA]</scope>
    <source>
        <strain evidence="4">DSM 22623</strain>
    </source>
</reference>
<name>A0A1M6KJT5_9FLAO</name>
<dbReference type="InterPro" id="IPR015943">
    <property type="entry name" value="WD40/YVTN_repeat-like_dom_sf"/>
</dbReference>
<keyword evidence="4" id="KW-1185">Reference proteome</keyword>
<evidence type="ECO:0000313" key="4">
    <source>
        <dbReference type="Proteomes" id="UP000184432"/>
    </source>
</evidence>
<dbReference type="Gene3D" id="2.130.10.10">
    <property type="entry name" value="YVTN repeat-like/Quinoprotein amine dehydrogenase"/>
    <property type="match status" value="1"/>
</dbReference>
<protein>
    <submittedName>
        <fullName evidence="3">PQQ-like domain-containing protein</fullName>
    </submittedName>
</protein>
<organism evidence="3 4">
    <name type="scientific">Aquimarina spongiae</name>
    <dbReference type="NCBI Taxonomy" id="570521"/>
    <lineage>
        <taxon>Bacteria</taxon>
        <taxon>Pseudomonadati</taxon>
        <taxon>Bacteroidota</taxon>
        <taxon>Flavobacteriia</taxon>
        <taxon>Flavobacteriales</taxon>
        <taxon>Flavobacteriaceae</taxon>
        <taxon>Aquimarina</taxon>
    </lineage>
</organism>
<gene>
    <name evidence="3" type="ORF">SAMN04488508_11158</name>
</gene>
<feature type="chain" id="PRO_5012816355" evidence="1">
    <location>
        <begin position="23"/>
        <end position="632"/>
    </location>
</feature>
<dbReference type="PANTHER" id="PTHR34512">
    <property type="entry name" value="CELL SURFACE PROTEIN"/>
    <property type="match status" value="1"/>
</dbReference>
<evidence type="ECO:0000259" key="2">
    <source>
        <dbReference type="Pfam" id="PF13360"/>
    </source>
</evidence>
<dbReference type="OrthoDB" id="725093at2"/>
<dbReference type="InterPro" id="IPR011047">
    <property type="entry name" value="Quinoprotein_ADH-like_sf"/>
</dbReference>
<dbReference type="STRING" id="570521.SAMN04488508_11158"/>
<feature type="signal peptide" evidence="1">
    <location>
        <begin position="1"/>
        <end position="22"/>
    </location>
</feature>
<dbReference type="InterPro" id="IPR002372">
    <property type="entry name" value="PQQ_rpt_dom"/>
</dbReference>
<feature type="domain" description="Pyrrolo-quinoline quinone repeat" evidence="2">
    <location>
        <begin position="261"/>
        <end position="405"/>
    </location>
</feature>
<keyword evidence="1" id="KW-0732">Signal</keyword>
<dbReference type="PANTHER" id="PTHR34512:SF30">
    <property type="entry name" value="OUTER MEMBRANE PROTEIN ASSEMBLY FACTOR BAMB"/>
    <property type="match status" value="1"/>
</dbReference>
<dbReference type="RefSeq" id="WP_073321024.1">
    <property type="nucleotide sequence ID" value="NZ_FQYP01000011.1"/>
</dbReference>
<sequence length="632" mass="71313">MKFYRTTRVFLLFAFISVISYAQFQQPSAVVKLNESAKELLLNDVTGYIVVLTGKSYSGIDTSTNKKVWEKEFSAFSFMSQVLTNGGISLDMFSSEKTKVLSNVQDTPYMNIDLGGAFLVINTFNGELVFDSGKVNGTVENIGFLPEKLAFLIDTEHNQQLYVSLYSLEDQKIAWSTKIGEKSSFLKWLFDAQANRSKVDGEFGYIPRGNSIYKINLSSGEIVWKSDSERKISEFLITEGGKNIITLEKGKGLGGALGTKQNLNVLDPQTGKFNWDKSITTKSVAFIQDLGDEFIFAHYNGFNKYNYKTGEKAWKKDPRGKRFSDVILLEEGYLYTAGNEMLLIDENGEKKWKKFIEISDNKEDNVFVLQKIKGDKVMYVTSTYANLVDIKTGKRIWKKNLKFNEKRPTQVAYDEATDKFIVYHDEEFFALTSALTERPDPLTELKIKKEKDINNLEIRDKGYYLSGLGEVAYVDKAGKVLYQKFYKEPGGFGRGLAKVGLGVAAVGADIVANTTLETVSTDRNGNTVRTSSPAFGSNERAIAGDVLGFADAELAVIKRRFDATRNSENFGFFFSREKDQQEENAKVLVKLEKDTGKEVSKYQFSNNRPEYTIDGLTGTVYYLYKNEIQVFE</sequence>
<proteinExistence type="predicted"/>
<accession>A0A1M6KJT5</accession>